<evidence type="ECO:0000256" key="1">
    <source>
        <dbReference type="SAM" id="MobiDB-lite"/>
    </source>
</evidence>
<evidence type="ECO:0000313" key="2">
    <source>
        <dbReference type="EMBL" id="KAK0727134.1"/>
    </source>
</evidence>
<dbReference type="AlphaFoldDB" id="A0AA40B3V7"/>
<name>A0AA40B3V7_9PEZI</name>
<proteinExistence type="predicted"/>
<evidence type="ECO:0000313" key="3">
    <source>
        <dbReference type="Proteomes" id="UP001172101"/>
    </source>
</evidence>
<comment type="caution">
    <text evidence="2">The sequence shown here is derived from an EMBL/GenBank/DDBJ whole genome shotgun (WGS) entry which is preliminary data.</text>
</comment>
<protein>
    <submittedName>
        <fullName evidence="2">Uncharacterized protein</fullName>
    </submittedName>
</protein>
<gene>
    <name evidence="2" type="ORF">B0T26DRAFT_764714</name>
</gene>
<dbReference type="Proteomes" id="UP001172101">
    <property type="component" value="Unassembled WGS sequence"/>
</dbReference>
<accession>A0AA40B3V7</accession>
<keyword evidence="3" id="KW-1185">Reference proteome</keyword>
<organism evidence="2 3">
    <name type="scientific">Lasiosphaeria miniovina</name>
    <dbReference type="NCBI Taxonomy" id="1954250"/>
    <lineage>
        <taxon>Eukaryota</taxon>
        <taxon>Fungi</taxon>
        <taxon>Dikarya</taxon>
        <taxon>Ascomycota</taxon>
        <taxon>Pezizomycotina</taxon>
        <taxon>Sordariomycetes</taxon>
        <taxon>Sordariomycetidae</taxon>
        <taxon>Sordariales</taxon>
        <taxon>Lasiosphaeriaceae</taxon>
        <taxon>Lasiosphaeria</taxon>
    </lineage>
</organism>
<reference evidence="2" key="1">
    <citation type="submission" date="2023-06" db="EMBL/GenBank/DDBJ databases">
        <title>Genome-scale phylogeny and comparative genomics of the fungal order Sordariales.</title>
        <authorList>
            <consortium name="Lawrence Berkeley National Laboratory"/>
            <person name="Hensen N."/>
            <person name="Bonometti L."/>
            <person name="Westerberg I."/>
            <person name="Brannstrom I.O."/>
            <person name="Guillou S."/>
            <person name="Cros-Aarteil S."/>
            <person name="Calhoun S."/>
            <person name="Haridas S."/>
            <person name="Kuo A."/>
            <person name="Mondo S."/>
            <person name="Pangilinan J."/>
            <person name="Riley R."/>
            <person name="LaButti K."/>
            <person name="Andreopoulos B."/>
            <person name="Lipzen A."/>
            <person name="Chen C."/>
            <person name="Yanf M."/>
            <person name="Daum C."/>
            <person name="Ng V."/>
            <person name="Clum A."/>
            <person name="Steindorff A."/>
            <person name="Ohm R."/>
            <person name="Martin F."/>
            <person name="Silar P."/>
            <person name="Natvig D."/>
            <person name="Lalanne C."/>
            <person name="Gautier V."/>
            <person name="Ament-velasquez S.L."/>
            <person name="Kruys A."/>
            <person name="Hutchinson M.I."/>
            <person name="Powell A.J."/>
            <person name="Barry K."/>
            <person name="Miller A.N."/>
            <person name="Grigoriev I.V."/>
            <person name="Debuchy R."/>
            <person name="Gladieux P."/>
            <person name="Thoren M.H."/>
            <person name="Johannesson H."/>
        </authorList>
    </citation>
    <scope>NUCLEOTIDE SEQUENCE</scope>
    <source>
        <strain evidence="2">SMH2392-1A</strain>
    </source>
</reference>
<sequence>MYLAARCHLCGSISHTSRASDRDSVASVERAPTTTRTHGASLGAARPGGRLLPLSHRGLIGWLQSRMVQQAHVVGPAPRTLRQRQNVAGVDLDVGTRDTHAAARASSTENRNKLPTSGLALSQLNNIASNATARSTLLQRRSSTGITIFIIWDTAVSIVKDNYRTPTFSGASSTGLVGYGRGHLVRLSSYFGPPPVRRIPVPSGFQFPMETLEYWQTIRPTCSFFTPRVTQQTPKIYLQ</sequence>
<dbReference type="EMBL" id="JAUIRO010000002">
    <property type="protein sequence ID" value="KAK0727134.1"/>
    <property type="molecule type" value="Genomic_DNA"/>
</dbReference>
<dbReference type="RefSeq" id="XP_060299990.1">
    <property type="nucleotide sequence ID" value="XM_060446449.1"/>
</dbReference>
<dbReference type="GeneID" id="85329719"/>
<feature type="region of interest" description="Disordered" evidence="1">
    <location>
        <begin position="18"/>
        <end position="48"/>
    </location>
</feature>